<reference evidence="1" key="2">
    <citation type="submission" date="2015-06" db="UniProtKB">
        <authorList>
            <consortium name="EnsemblMetazoa"/>
        </authorList>
    </citation>
    <scope>IDENTIFICATION</scope>
</reference>
<dbReference type="EMBL" id="CAQQ02035922">
    <property type="status" value="NOT_ANNOTATED_CDS"/>
    <property type="molecule type" value="Genomic_DNA"/>
</dbReference>
<accession>T1GGT9</accession>
<keyword evidence="2" id="KW-1185">Reference proteome</keyword>
<organism evidence="1 2">
    <name type="scientific">Megaselia scalaris</name>
    <name type="common">Humpbacked fly</name>
    <name type="synonym">Phora scalaris</name>
    <dbReference type="NCBI Taxonomy" id="36166"/>
    <lineage>
        <taxon>Eukaryota</taxon>
        <taxon>Metazoa</taxon>
        <taxon>Ecdysozoa</taxon>
        <taxon>Arthropoda</taxon>
        <taxon>Hexapoda</taxon>
        <taxon>Insecta</taxon>
        <taxon>Pterygota</taxon>
        <taxon>Neoptera</taxon>
        <taxon>Endopterygota</taxon>
        <taxon>Diptera</taxon>
        <taxon>Brachycera</taxon>
        <taxon>Muscomorpha</taxon>
        <taxon>Platypezoidea</taxon>
        <taxon>Phoridae</taxon>
        <taxon>Megaseliini</taxon>
        <taxon>Megaselia</taxon>
    </lineage>
</organism>
<proteinExistence type="predicted"/>
<sequence>MNGKYNKIEDSFASGTFYYKQKPQMLLEDRSYNRLHNEKSMESIVMQTMHSSPHHVVHPTRSHPHAMKAFQVTHGSSNLLNLSGSPLLSTKSQV</sequence>
<dbReference type="EnsemblMetazoa" id="MESCA002620-RA">
    <property type="protein sequence ID" value="MESCA002620-PA"/>
    <property type="gene ID" value="MESCA002620"/>
</dbReference>
<reference evidence="2" key="1">
    <citation type="submission" date="2013-02" db="EMBL/GenBank/DDBJ databases">
        <authorList>
            <person name="Hughes D."/>
        </authorList>
    </citation>
    <scope>NUCLEOTIDE SEQUENCE</scope>
    <source>
        <strain>Durham</strain>
        <strain evidence="2">NC isolate 2 -- Noor lab</strain>
    </source>
</reference>
<dbReference type="Proteomes" id="UP000015102">
    <property type="component" value="Unassembled WGS sequence"/>
</dbReference>
<evidence type="ECO:0000313" key="2">
    <source>
        <dbReference type="Proteomes" id="UP000015102"/>
    </source>
</evidence>
<dbReference type="HOGENOM" id="CLU_2392233_0_0_1"/>
<name>T1GGT9_MEGSC</name>
<evidence type="ECO:0000313" key="1">
    <source>
        <dbReference type="EnsemblMetazoa" id="MESCA002620-PA"/>
    </source>
</evidence>
<protein>
    <submittedName>
        <fullName evidence="1">Uncharacterized protein</fullName>
    </submittedName>
</protein>
<dbReference type="AlphaFoldDB" id="T1GGT9"/>